<dbReference type="GO" id="GO:0003723">
    <property type="term" value="F:RNA binding"/>
    <property type="evidence" value="ECO:0007669"/>
    <property type="project" value="InterPro"/>
</dbReference>
<dbReference type="EMBL" id="SNYK01000002">
    <property type="protein sequence ID" value="TDQ39441.1"/>
    <property type="molecule type" value="Genomic_DNA"/>
</dbReference>
<dbReference type="NCBIfam" id="TIGR00431">
    <property type="entry name" value="TruB"/>
    <property type="match status" value="1"/>
</dbReference>
<organism evidence="9 10">
    <name type="scientific">Thiopseudomonas denitrificans</name>
    <dbReference type="NCBI Taxonomy" id="1501432"/>
    <lineage>
        <taxon>Bacteria</taxon>
        <taxon>Pseudomonadati</taxon>
        <taxon>Pseudomonadota</taxon>
        <taxon>Gammaproteobacteria</taxon>
        <taxon>Pseudomonadales</taxon>
        <taxon>Pseudomonadaceae</taxon>
        <taxon>Thiopseudomonas</taxon>
    </lineage>
</organism>
<proteinExistence type="inferred from homology"/>
<keyword evidence="4 5" id="KW-0413">Isomerase</keyword>
<evidence type="ECO:0000256" key="1">
    <source>
        <dbReference type="ARBA" id="ARBA00000385"/>
    </source>
</evidence>
<dbReference type="PANTHER" id="PTHR13767">
    <property type="entry name" value="TRNA-PSEUDOURIDINE SYNTHASE"/>
    <property type="match status" value="1"/>
</dbReference>
<dbReference type="RefSeq" id="WP_101497425.1">
    <property type="nucleotide sequence ID" value="NZ_LNJZ01000009.1"/>
</dbReference>
<dbReference type="Pfam" id="PF01509">
    <property type="entry name" value="TruB_N"/>
    <property type="match status" value="1"/>
</dbReference>
<sequence length="306" mass="33267">MSQQVKRKRRSVSGILILDKPLGVSSNGALQKVRWLFNSDKGGHTGSLDPLATGVLPLCFGEATKFSRYLLDADKVYEADVRLGQTTDTGDAEGQVVEIRPVSVTREQIEAVLPQFRGDIMQVPPMYSALKQDGQPLYKLARAGEVVERKARPVHIAELSLLSLDGDLLRLRVSCSKGTYIRTLAEDIGAVLGCGAHVAGLRRTQAGPFDLSQSITLDQLIALHEEQGSEALDVHLLPSDAGLLDWPAVTLTEHTTFYWQNGQPVRAPGAPASGLVRVYSHAQEFIGVAEIDDDGLVAPRRLIRSQ</sequence>
<evidence type="ECO:0000259" key="7">
    <source>
        <dbReference type="Pfam" id="PF09157"/>
    </source>
</evidence>
<accession>A0A4R6U0I1</accession>
<evidence type="ECO:0000256" key="2">
    <source>
        <dbReference type="ARBA" id="ARBA00005642"/>
    </source>
</evidence>
<feature type="domain" description="Pseudouridine synthase II N-terminal" evidence="6">
    <location>
        <begin position="34"/>
        <end position="181"/>
    </location>
</feature>
<dbReference type="CDD" id="cd21152">
    <property type="entry name" value="PUA_TruB_bacterial"/>
    <property type="match status" value="1"/>
</dbReference>
<dbReference type="InterPro" id="IPR036974">
    <property type="entry name" value="PUA_sf"/>
</dbReference>
<protein>
    <recommendedName>
        <fullName evidence="5">tRNA pseudouridine synthase B</fullName>
        <ecNumber evidence="5">5.4.99.25</ecNumber>
    </recommendedName>
    <alternativeName>
        <fullName evidence="5">tRNA pseudouridine(55) synthase</fullName>
        <shortName evidence="5">Psi55 synthase</shortName>
    </alternativeName>
    <alternativeName>
        <fullName evidence="5">tRNA pseudouridylate synthase</fullName>
    </alternativeName>
    <alternativeName>
        <fullName evidence="5">tRNA-uridine isomerase</fullName>
    </alternativeName>
</protein>
<dbReference type="Gene3D" id="3.30.2350.10">
    <property type="entry name" value="Pseudouridine synthase"/>
    <property type="match status" value="1"/>
</dbReference>
<dbReference type="FunFam" id="2.30.130.10:FF:000012">
    <property type="entry name" value="tRNA pseudouridine synthase B"/>
    <property type="match status" value="1"/>
</dbReference>
<evidence type="ECO:0000259" key="6">
    <source>
        <dbReference type="Pfam" id="PF01509"/>
    </source>
</evidence>
<dbReference type="Gene3D" id="2.30.130.10">
    <property type="entry name" value="PUA domain"/>
    <property type="match status" value="1"/>
</dbReference>
<evidence type="ECO:0000259" key="8">
    <source>
        <dbReference type="Pfam" id="PF16198"/>
    </source>
</evidence>
<dbReference type="InterPro" id="IPR002501">
    <property type="entry name" value="PsdUridine_synth_N"/>
</dbReference>
<feature type="active site" description="Nucleophile" evidence="5">
    <location>
        <position position="49"/>
    </location>
</feature>
<dbReference type="InterPro" id="IPR015240">
    <property type="entry name" value="tRNA_sdUridine_synth_fam1_C"/>
</dbReference>
<dbReference type="OrthoDB" id="9802309at2"/>
<reference evidence="9 10" key="1">
    <citation type="submission" date="2019-03" db="EMBL/GenBank/DDBJ databases">
        <title>Genomic Encyclopedia of Type Strains, Phase IV (KMG-IV): sequencing the most valuable type-strain genomes for metagenomic binning, comparative biology and taxonomic classification.</title>
        <authorList>
            <person name="Goeker M."/>
        </authorList>
    </citation>
    <scope>NUCLEOTIDE SEQUENCE [LARGE SCALE GENOMIC DNA]</scope>
    <source>
        <strain evidence="9 10">DSM 28679</strain>
    </source>
</reference>
<comment type="catalytic activity">
    <reaction evidence="1 5">
        <text>uridine(55) in tRNA = pseudouridine(55) in tRNA</text>
        <dbReference type="Rhea" id="RHEA:42532"/>
        <dbReference type="Rhea" id="RHEA-COMP:10101"/>
        <dbReference type="Rhea" id="RHEA-COMP:10102"/>
        <dbReference type="ChEBI" id="CHEBI:65314"/>
        <dbReference type="ChEBI" id="CHEBI:65315"/>
        <dbReference type="EC" id="5.4.99.25"/>
    </reaction>
</comment>
<evidence type="ECO:0000256" key="5">
    <source>
        <dbReference type="HAMAP-Rule" id="MF_01080"/>
    </source>
</evidence>
<comment type="caution">
    <text evidence="9">The sequence shown here is derived from an EMBL/GenBank/DDBJ whole genome shotgun (WGS) entry which is preliminary data.</text>
</comment>
<gene>
    <name evidence="5" type="primary">truB</name>
    <name evidence="9" type="ORF">DFQ45_102134</name>
</gene>
<comment type="similarity">
    <text evidence="2 5">Belongs to the pseudouridine synthase TruB family. Type 1 subfamily.</text>
</comment>
<keyword evidence="10" id="KW-1185">Reference proteome</keyword>
<comment type="function">
    <text evidence="5">Responsible for synthesis of pseudouridine from uracil-55 in the psi GC loop of transfer RNAs.</text>
</comment>
<dbReference type="CDD" id="cd02573">
    <property type="entry name" value="PseudoU_synth_EcTruB"/>
    <property type="match status" value="1"/>
</dbReference>
<dbReference type="GO" id="GO:0160148">
    <property type="term" value="F:tRNA pseudouridine(55) synthase activity"/>
    <property type="evidence" value="ECO:0007669"/>
    <property type="project" value="UniProtKB-EC"/>
</dbReference>
<evidence type="ECO:0000256" key="4">
    <source>
        <dbReference type="ARBA" id="ARBA00023235"/>
    </source>
</evidence>
<dbReference type="GO" id="GO:1990481">
    <property type="term" value="P:mRNA pseudouridine synthesis"/>
    <property type="evidence" value="ECO:0007669"/>
    <property type="project" value="TreeGrafter"/>
</dbReference>
<evidence type="ECO:0000313" key="9">
    <source>
        <dbReference type="EMBL" id="TDQ39441.1"/>
    </source>
</evidence>
<keyword evidence="3 5" id="KW-0819">tRNA processing</keyword>
<feature type="domain" description="tRNA pseudouridine synthase II TruB subfamily 1 C-terminal" evidence="7">
    <location>
        <begin position="247"/>
        <end position="303"/>
    </location>
</feature>
<evidence type="ECO:0000256" key="3">
    <source>
        <dbReference type="ARBA" id="ARBA00022694"/>
    </source>
</evidence>
<dbReference type="InterPro" id="IPR020103">
    <property type="entry name" value="PsdUridine_synth_cat_dom_sf"/>
</dbReference>
<dbReference type="GO" id="GO:0031119">
    <property type="term" value="P:tRNA pseudouridine synthesis"/>
    <property type="evidence" value="ECO:0007669"/>
    <property type="project" value="UniProtKB-UniRule"/>
</dbReference>
<dbReference type="Proteomes" id="UP000294575">
    <property type="component" value="Unassembled WGS sequence"/>
</dbReference>
<dbReference type="SUPFAM" id="SSF55120">
    <property type="entry name" value="Pseudouridine synthase"/>
    <property type="match status" value="1"/>
</dbReference>
<dbReference type="Pfam" id="PF09157">
    <property type="entry name" value="TruB-C_2"/>
    <property type="match status" value="1"/>
</dbReference>
<dbReference type="Pfam" id="PF16198">
    <property type="entry name" value="TruB_C_2"/>
    <property type="match status" value="1"/>
</dbReference>
<evidence type="ECO:0000313" key="10">
    <source>
        <dbReference type="Proteomes" id="UP000294575"/>
    </source>
</evidence>
<name>A0A4R6U0I1_9GAMM</name>
<dbReference type="InterPro" id="IPR014780">
    <property type="entry name" value="tRNA_psdUridine_synth_TruB"/>
</dbReference>
<dbReference type="HAMAP" id="MF_01080">
    <property type="entry name" value="TruB_bact"/>
    <property type="match status" value="1"/>
</dbReference>
<dbReference type="InterPro" id="IPR032819">
    <property type="entry name" value="TruB_C"/>
</dbReference>
<dbReference type="InterPro" id="IPR015947">
    <property type="entry name" value="PUA-like_sf"/>
</dbReference>
<dbReference type="SUPFAM" id="SSF88697">
    <property type="entry name" value="PUA domain-like"/>
    <property type="match status" value="1"/>
</dbReference>
<dbReference type="FunFam" id="3.30.2350.10:FF:000011">
    <property type="entry name" value="tRNA pseudouridine synthase B"/>
    <property type="match status" value="1"/>
</dbReference>
<dbReference type="AlphaFoldDB" id="A0A4R6U0I1"/>
<dbReference type="PANTHER" id="PTHR13767:SF2">
    <property type="entry name" value="PSEUDOURIDYLATE SYNTHASE TRUB1"/>
    <property type="match status" value="1"/>
</dbReference>
<dbReference type="EC" id="5.4.99.25" evidence="5"/>
<feature type="domain" description="tRNA pseudouridylate synthase B C-terminal" evidence="8">
    <location>
        <begin position="182"/>
        <end position="243"/>
    </location>
</feature>